<dbReference type="InterPro" id="IPR017907">
    <property type="entry name" value="Znf_RING_CS"/>
</dbReference>
<dbReference type="PANTHER" id="PTHR23041">
    <property type="entry name" value="RING FINGER DOMAIN-CONTAINING"/>
    <property type="match status" value="1"/>
</dbReference>
<dbReference type="Pfam" id="PF13920">
    <property type="entry name" value="zf-C3HC4_3"/>
    <property type="match status" value="1"/>
</dbReference>
<evidence type="ECO:0000256" key="1">
    <source>
        <dbReference type="ARBA" id="ARBA00022723"/>
    </source>
</evidence>
<keyword evidence="2 4" id="KW-0863">Zinc-finger</keyword>
<sequence length="486" mass="52553">MSNWSPFLSDEMDAWISGSSWPDQQPHSLPSYSALQSSQSSTSSLAPFLPPLFNSLTSFHSSLGSPTPNLGFHAAFGQAPASASASSSSSSTAFGLSPFAAPTLSTSSQPAGRRSDGPSLPPSQHPSTGPLHPTQPTDHFPTTITTTTSSTATSTTSSRQNSTQQQTHLSHPSANPASRLEHTLTAPLHGSSINEPRQDRLRETNNDDFLEALATGDFSSPSLPPYSPQSPPQHRPRYDSRLNQSSYHQRPGFSARFGPAHRVPDPDSPLFKSEDQGDGDHDEDDKITIDSLLAEMPATRKRTRAVASPDERDGPSAPKRARTAVAQRAATPGRSRNTPRPATSRNYTPVQAAVTIESDDNDIDSLFDGDGEQGGVELYDLTKSEDAVPQHLFQPVKDSSIKLSTFECVICMDAATNLTVTCCGHMFCAQCLHQAMHTELTKKVCPMCRQRLDKSTSKSRPPAKAFFHLELKLRPSKKSGKQPARR</sequence>
<keyword evidence="1" id="KW-0479">Metal-binding</keyword>
<dbReference type="Gene3D" id="3.30.40.10">
    <property type="entry name" value="Zinc/RING finger domain, C3HC4 (zinc finger)"/>
    <property type="match status" value="1"/>
</dbReference>
<evidence type="ECO:0000256" key="3">
    <source>
        <dbReference type="ARBA" id="ARBA00022833"/>
    </source>
</evidence>
<dbReference type="SMART" id="SM00184">
    <property type="entry name" value="RING"/>
    <property type="match status" value="1"/>
</dbReference>
<comment type="caution">
    <text evidence="7">The sequence shown here is derived from an EMBL/GenBank/DDBJ whole genome shotgun (WGS) entry which is preliminary data.</text>
</comment>
<evidence type="ECO:0000256" key="2">
    <source>
        <dbReference type="ARBA" id="ARBA00022771"/>
    </source>
</evidence>
<dbReference type="InterPro" id="IPR013083">
    <property type="entry name" value="Znf_RING/FYVE/PHD"/>
</dbReference>
<dbReference type="InterPro" id="IPR001841">
    <property type="entry name" value="Znf_RING"/>
</dbReference>
<feature type="compositionally biased region" description="Basic and acidic residues" evidence="5">
    <location>
        <begin position="272"/>
        <end position="288"/>
    </location>
</feature>
<feature type="region of interest" description="Disordered" evidence="5">
    <location>
        <begin position="101"/>
        <end position="177"/>
    </location>
</feature>
<name>A0AAD9SG46_PHOAM</name>
<organism evidence="7 8">
    <name type="scientific">Phomopsis amygdali</name>
    <name type="common">Fusicoccum amygdali</name>
    <dbReference type="NCBI Taxonomy" id="1214568"/>
    <lineage>
        <taxon>Eukaryota</taxon>
        <taxon>Fungi</taxon>
        <taxon>Dikarya</taxon>
        <taxon>Ascomycota</taxon>
        <taxon>Pezizomycotina</taxon>
        <taxon>Sordariomycetes</taxon>
        <taxon>Sordariomycetidae</taxon>
        <taxon>Diaporthales</taxon>
        <taxon>Diaporthaceae</taxon>
        <taxon>Diaporthe</taxon>
    </lineage>
</organism>
<feature type="compositionally biased region" description="Polar residues" evidence="5">
    <location>
        <begin position="18"/>
        <end position="27"/>
    </location>
</feature>
<feature type="domain" description="RING-type" evidence="6">
    <location>
        <begin position="408"/>
        <end position="449"/>
    </location>
</feature>
<proteinExistence type="predicted"/>
<dbReference type="Proteomes" id="UP001265746">
    <property type="component" value="Unassembled WGS sequence"/>
</dbReference>
<accession>A0AAD9SG46</accession>
<evidence type="ECO:0000313" key="8">
    <source>
        <dbReference type="Proteomes" id="UP001265746"/>
    </source>
</evidence>
<feature type="compositionally biased region" description="Low complexity" evidence="5">
    <location>
        <begin position="142"/>
        <end position="167"/>
    </location>
</feature>
<dbReference type="EMBL" id="JAUJFL010000004">
    <property type="protein sequence ID" value="KAK2605456.1"/>
    <property type="molecule type" value="Genomic_DNA"/>
</dbReference>
<keyword evidence="8" id="KW-1185">Reference proteome</keyword>
<evidence type="ECO:0000259" key="6">
    <source>
        <dbReference type="PROSITE" id="PS50089"/>
    </source>
</evidence>
<keyword evidence="3" id="KW-0862">Zinc</keyword>
<dbReference type="GO" id="GO:0008270">
    <property type="term" value="F:zinc ion binding"/>
    <property type="evidence" value="ECO:0007669"/>
    <property type="project" value="UniProtKB-KW"/>
</dbReference>
<dbReference type="SUPFAM" id="SSF57850">
    <property type="entry name" value="RING/U-box"/>
    <property type="match status" value="1"/>
</dbReference>
<feature type="compositionally biased region" description="Polar residues" evidence="5">
    <location>
        <begin position="334"/>
        <end position="349"/>
    </location>
</feature>
<feature type="region of interest" description="Disordered" evidence="5">
    <location>
        <begin position="18"/>
        <end position="44"/>
    </location>
</feature>
<reference evidence="7" key="1">
    <citation type="submission" date="2023-06" db="EMBL/GenBank/DDBJ databases">
        <authorList>
            <person name="Noh H."/>
        </authorList>
    </citation>
    <scope>NUCLEOTIDE SEQUENCE</scope>
    <source>
        <strain evidence="7">DUCC20226</strain>
    </source>
</reference>
<feature type="compositionally biased region" description="Pro residues" evidence="5">
    <location>
        <begin position="222"/>
        <end position="233"/>
    </location>
</feature>
<evidence type="ECO:0000313" key="7">
    <source>
        <dbReference type="EMBL" id="KAK2605456.1"/>
    </source>
</evidence>
<evidence type="ECO:0000256" key="5">
    <source>
        <dbReference type="SAM" id="MobiDB-lite"/>
    </source>
</evidence>
<dbReference type="InterPro" id="IPR047134">
    <property type="entry name" value="RNF4"/>
</dbReference>
<gene>
    <name evidence="7" type="ORF">N8I77_008290</name>
</gene>
<dbReference type="PROSITE" id="PS00518">
    <property type="entry name" value="ZF_RING_1"/>
    <property type="match status" value="1"/>
</dbReference>
<feature type="compositionally biased region" description="Low complexity" evidence="5">
    <location>
        <begin position="28"/>
        <end position="44"/>
    </location>
</feature>
<dbReference type="AlphaFoldDB" id="A0AAD9SG46"/>
<protein>
    <recommendedName>
        <fullName evidence="6">RING-type domain-containing protein</fullName>
    </recommendedName>
</protein>
<feature type="region of interest" description="Disordered" evidence="5">
    <location>
        <begin position="215"/>
        <end position="349"/>
    </location>
</feature>
<evidence type="ECO:0000256" key="4">
    <source>
        <dbReference type="PROSITE-ProRule" id="PRU00175"/>
    </source>
</evidence>
<dbReference type="PROSITE" id="PS50089">
    <property type="entry name" value="ZF_RING_2"/>
    <property type="match status" value="1"/>
</dbReference>
<dbReference type="PANTHER" id="PTHR23041:SF78">
    <property type="entry name" value="E3 UBIQUITIN-PROTEIN LIGASE RNF4"/>
    <property type="match status" value="1"/>
</dbReference>